<feature type="region of interest" description="Disordered" evidence="1">
    <location>
        <begin position="112"/>
        <end position="161"/>
    </location>
</feature>
<feature type="compositionally biased region" description="Low complexity" evidence="1">
    <location>
        <begin position="72"/>
        <end position="88"/>
    </location>
</feature>
<dbReference type="EMBL" id="BJWL01000003">
    <property type="protein sequence ID" value="GFY85118.1"/>
    <property type="molecule type" value="Genomic_DNA"/>
</dbReference>
<keyword evidence="3" id="KW-1185">Reference proteome</keyword>
<feature type="region of interest" description="Disordered" evidence="1">
    <location>
        <begin position="52"/>
        <end position="88"/>
    </location>
</feature>
<reference evidence="2 3" key="1">
    <citation type="submission" date="2019-07" db="EMBL/GenBank/DDBJ databases">
        <title>De Novo Assembly of kiwifruit Actinidia rufa.</title>
        <authorList>
            <person name="Sugita-Konishi S."/>
            <person name="Sato K."/>
            <person name="Mori E."/>
            <person name="Abe Y."/>
            <person name="Kisaki G."/>
            <person name="Hamano K."/>
            <person name="Suezawa K."/>
            <person name="Otani M."/>
            <person name="Fukuda T."/>
            <person name="Manabe T."/>
            <person name="Gomi K."/>
            <person name="Tabuchi M."/>
            <person name="Akimitsu K."/>
            <person name="Kataoka I."/>
        </authorList>
    </citation>
    <scope>NUCLEOTIDE SEQUENCE [LARGE SCALE GENOMIC DNA]</scope>
    <source>
        <strain evidence="3">cv. Fuchu</strain>
    </source>
</reference>
<evidence type="ECO:0000313" key="3">
    <source>
        <dbReference type="Proteomes" id="UP000585474"/>
    </source>
</evidence>
<feature type="compositionally biased region" description="Polar residues" evidence="1">
    <location>
        <begin position="125"/>
        <end position="137"/>
    </location>
</feature>
<feature type="region of interest" description="Disordered" evidence="1">
    <location>
        <begin position="303"/>
        <end position="325"/>
    </location>
</feature>
<dbReference type="PANTHER" id="PTHR34460:SF2">
    <property type="entry name" value="OS04G0405500 PROTEIN"/>
    <property type="match status" value="1"/>
</dbReference>
<comment type="caution">
    <text evidence="2">The sequence shown here is derived from an EMBL/GenBank/DDBJ whole genome shotgun (WGS) entry which is preliminary data.</text>
</comment>
<feature type="compositionally biased region" description="Low complexity" evidence="1">
    <location>
        <begin position="303"/>
        <end position="318"/>
    </location>
</feature>
<accession>A0A7J0EF48</accession>
<feature type="compositionally biased region" description="Low complexity" evidence="1">
    <location>
        <begin position="220"/>
        <end position="230"/>
    </location>
</feature>
<proteinExistence type="predicted"/>
<name>A0A7J0EF48_9ERIC</name>
<feature type="region of interest" description="Disordered" evidence="1">
    <location>
        <begin position="180"/>
        <end position="199"/>
    </location>
</feature>
<feature type="compositionally biased region" description="Basic and acidic residues" evidence="1">
    <location>
        <begin position="181"/>
        <end position="191"/>
    </location>
</feature>
<organism evidence="2 3">
    <name type="scientific">Actinidia rufa</name>
    <dbReference type="NCBI Taxonomy" id="165716"/>
    <lineage>
        <taxon>Eukaryota</taxon>
        <taxon>Viridiplantae</taxon>
        <taxon>Streptophyta</taxon>
        <taxon>Embryophyta</taxon>
        <taxon>Tracheophyta</taxon>
        <taxon>Spermatophyta</taxon>
        <taxon>Magnoliopsida</taxon>
        <taxon>eudicotyledons</taxon>
        <taxon>Gunneridae</taxon>
        <taxon>Pentapetalae</taxon>
        <taxon>asterids</taxon>
        <taxon>Ericales</taxon>
        <taxon>Actinidiaceae</taxon>
        <taxon>Actinidia</taxon>
    </lineage>
</organism>
<feature type="region of interest" description="Disordered" evidence="1">
    <location>
        <begin position="204"/>
        <end position="230"/>
    </location>
</feature>
<protein>
    <recommendedName>
        <fullName evidence="4">Vitellogenin-like protein</fullName>
    </recommendedName>
</protein>
<evidence type="ECO:0008006" key="4">
    <source>
        <dbReference type="Google" id="ProtNLM"/>
    </source>
</evidence>
<dbReference type="PANTHER" id="PTHR34460">
    <property type="entry name" value="VITELLOGENIN-LIKE PROTEIN"/>
    <property type="match status" value="1"/>
</dbReference>
<feature type="region of interest" description="Disordered" evidence="1">
    <location>
        <begin position="355"/>
        <end position="375"/>
    </location>
</feature>
<evidence type="ECO:0000256" key="1">
    <source>
        <dbReference type="SAM" id="MobiDB-lite"/>
    </source>
</evidence>
<gene>
    <name evidence="2" type="ORF">Acr_03g0018920</name>
</gene>
<feature type="region of interest" description="Disordered" evidence="1">
    <location>
        <begin position="263"/>
        <end position="283"/>
    </location>
</feature>
<sequence>MVMEALQEDMGGEASAQCSNHPFKTTAPGGICAFCLQEKLGKLVSSVPTAIFPSSSSSPSPSFRSDFGAPKSTLSLQPNSSSSSLPHSINNGSSHYSRYYSARAFHRIPFLHTQKRKKKKDLESGISSNTLPSNANSLVFKRSKSTTAARHGGRFTAGDEDSPRKRGFWSFLHISKHNNTRKIDTHSKDKVPANGSFPAKKREEFGAEEDGSESPHAAAVGRNVSRSRSVGCGSRSFSGDFFERISSGFGDCTLRRVESQREGKHKIAPLHRRRHGGVGGGGEEYIKERVKCGGIFSGFMVTSSSSSSSSSSCLMSSSGEDSNMNSRATAAVGGLAHGRSKSWGWAFASPIRALSKPNNSSVKREDNSNKTTAATPNLNAIPSLLAVRG</sequence>
<dbReference type="Proteomes" id="UP000585474">
    <property type="component" value="Unassembled WGS sequence"/>
</dbReference>
<feature type="compositionally biased region" description="Low complexity" evidence="1">
    <location>
        <begin position="53"/>
        <end position="62"/>
    </location>
</feature>
<feature type="compositionally biased region" description="Basic residues" evidence="1">
    <location>
        <begin position="263"/>
        <end position="276"/>
    </location>
</feature>
<dbReference type="AlphaFoldDB" id="A0A7J0EF48"/>
<dbReference type="OrthoDB" id="1693686at2759"/>
<evidence type="ECO:0000313" key="2">
    <source>
        <dbReference type="EMBL" id="GFY85118.1"/>
    </source>
</evidence>